<evidence type="ECO:0000313" key="13">
    <source>
        <dbReference type="Proteomes" id="UP001310386"/>
    </source>
</evidence>
<proteinExistence type="inferred from homology"/>
<dbReference type="PROSITE" id="PS00600">
    <property type="entry name" value="AA_TRANSFER_CLASS_3"/>
    <property type="match status" value="1"/>
</dbReference>
<evidence type="ECO:0000256" key="9">
    <source>
        <dbReference type="ARBA" id="ARBA00022898"/>
    </source>
</evidence>
<accession>A0ABU5ZCT0</accession>
<dbReference type="EMBL" id="JAYJLD010000001">
    <property type="protein sequence ID" value="MEB3100317.1"/>
    <property type="molecule type" value="Genomic_DNA"/>
</dbReference>
<dbReference type="NCBIfam" id="TIGR01885">
    <property type="entry name" value="Orn_aminotrans"/>
    <property type="match status" value="1"/>
</dbReference>
<evidence type="ECO:0000256" key="2">
    <source>
        <dbReference type="ARBA" id="ARBA00004998"/>
    </source>
</evidence>
<dbReference type="RefSeq" id="WP_371752415.1">
    <property type="nucleotide sequence ID" value="NZ_JAYJLD010000001.1"/>
</dbReference>
<dbReference type="NCBIfam" id="NF003145">
    <property type="entry name" value="PRK04073.1"/>
    <property type="match status" value="1"/>
</dbReference>
<dbReference type="Gene3D" id="3.90.1150.10">
    <property type="entry name" value="Aspartate Aminotransferase, domain 1"/>
    <property type="match status" value="1"/>
</dbReference>
<evidence type="ECO:0000256" key="8">
    <source>
        <dbReference type="ARBA" id="ARBA00022679"/>
    </source>
</evidence>
<dbReference type="InterPro" id="IPR005814">
    <property type="entry name" value="Aminotrans_3"/>
</dbReference>
<dbReference type="PANTHER" id="PTHR11986">
    <property type="entry name" value="AMINOTRANSFERASE CLASS III"/>
    <property type="match status" value="1"/>
</dbReference>
<dbReference type="InterPro" id="IPR034757">
    <property type="entry name" value="Ornith_aminotrans_bact"/>
</dbReference>
<dbReference type="CDD" id="cd00610">
    <property type="entry name" value="OAT_like"/>
    <property type="match status" value="1"/>
</dbReference>
<keyword evidence="7 11" id="KW-0641">Proline biosynthesis</keyword>
<evidence type="ECO:0000256" key="1">
    <source>
        <dbReference type="ARBA" id="ARBA00001933"/>
    </source>
</evidence>
<protein>
    <recommendedName>
        <fullName evidence="3 11">Ornithine aminotransferase</fullName>
        <shortName evidence="11">OAT</shortName>
        <ecNumber evidence="3 11">2.6.1.13</ecNumber>
    </recommendedName>
    <alternativeName>
        <fullName evidence="10 11">Ornithine--oxo-acid aminotransferase</fullName>
    </alternativeName>
</protein>
<comment type="similarity">
    <text evidence="11">Belongs to the class-III pyridoxal-phosphate-dependent aminotransferase family. OAT subfamily.</text>
</comment>
<keyword evidence="6 11" id="KW-0028">Amino-acid biosynthesis</keyword>
<dbReference type="InterPro" id="IPR015421">
    <property type="entry name" value="PyrdxlP-dep_Trfase_major"/>
</dbReference>
<gene>
    <name evidence="11" type="primary">rocD</name>
    <name evidence="12" type="ORF">VF724_01415</name>
</gene>
<keyword evidence="8 11" id="KW-0808">Transferase</keyword>
<comment type="caution">
    <text evidence="12">The sequence shown here is derived from an EMBL/GenBank/DDBJ whole genome shotgun (WGS) entry which is preliminary data.</text>
</comment>
<dbReference type="PANTHER" id="PTHR11986:SF18">
    <property type="entry name" value="ORNITHINE AMINOTRANSFERASE, MITOCHONDRIAL"/>
    <property type="match status" value="1"/>
</dbReference>
<dbReference type="InterPro" id="IPR015424">
    <property type="entry name" value="PyrdxlP-dep_Trfase"/>
</dbReference>
<evidence type="ECO:0000313" key="12">
    <source>
        <dbReference type="EMBL" id="MEB3100317.1"/>
    </source>
</evidence>
<evidence type="ECO:0000256" key="6">
    <source>
        <dbReference type="ARBA" id="ARBA00022605"/>
    </source>
</evidence>
<dbReference type="SUPFAM" id="SSF53383">
    <property type="entry name" value="PLP-dependent transferases"/>
    <property type="match status" value="1"/>
</dbReference>
<evidence type="ECO:0000256" key="7">
    <source>
        <dbReference type="ARBA" id="ARBA00022650"/>
    </source>
</evidence>
<feature type="modified residue" description="N6-(pyridoxal phosphate)lysine" evidence="11">
    <location>
        <position position="255"/>
    </location>
</feature>
<dbReference type="InterPro" id="IPR010164">
    <property type="entry name" value="Orn_aminotrans"/>
</dbReference>
<dbReference type="PIRSF" id="PIRSF000521">
    <property type="entry name" value="Transaminase_4ab_Lys_Orn"/>
    <property type="match status" value="1"/>
</dbReference>
<reference evidence="12" key="1">
    <citation type="submission" date="2023-12" db="EMBL/GenBank/DDBJ databases">
        <title>Fervidustalea candida gen. nov., sp. nov., a novel member of the family Paenibacillaceae isolated from a geothermal area.</title>
        <authorList>
            <person name="Li W.-J."/>
            <person name="Jiao J.-Y."/>
            <person name="Chen Y."/>
        </authorList>
    </citation>
    <scope>NUCLEOTIDE SEQUENCE</scope>
    <source>
        <strain evidence="12">SYSU GA230002</strain>
    </source>
</reference>
<dbReference type="InterPro" id="IPR049704">
    <property type="entry name" value="Aminotrans_3_PPA_site"/>
</dbReference>
<comment type="function">
    <text evidence="11">Catalyzes the interconversion of ornithine to glutamate semialdehyde.</text>
</comment>
<evidence type="ECO:0000256" key="5">
    <source>
        <dbReference type="ARBA" id="ARBA00022576"/>
    </source>
</evidence>
<comment type="subcellular location">
    <subcellularLocation>
        <location evidence="11">Cytoplasm</location>
    </subcellularLocation>
</comment>
<dbReference type="InterPro" id="IPR015422">
    <property type="entry name" value="PyrdxlP-dep_Trfase_small"/>
</dbReference>
<dbReference type="Proteomes" id="UP001310386">
    <property type="component" value="Unassembled WGS sequence"/>
</dbReference>
<keyword evidence="13" id="KW-1185">Reference proteome</keyword>
<comment type="cofactor">
    <cofactor evidence="1 11">
        <name>pyridoxal 5'-phosphate</name>
        <dbReference type="ChEBI" id="CHEBI:597326"/>
    </cofactor>
</comment>
<dbReference type="Pfam" id="PF00202">
    <property type="entry name" value="Aminotran_3"/>
    <property type="match status" value="1"/>
</dbReference>
<keyword evidence="9 11" id="KW-0663">Pyridoxal phosphate</keyword>
<dbReference type="InterPro" id="IPR050103">
    <property type="entry name" value="Class-III_PLP-dep_AT"/>
</dbReference>
<comment type="catalytic activity">
    <reaction evidence="11">
        <text>a 2-oxocarboxylate + L-ornithine = L-glutamate 5-semialdehyde + an L-alpha-amino acid</text>
        <dbReference type="Rhea" id="RHEA:13877"/>
        <dbReference type="ChEBI" id="CHEBI:35179"/>
        <dbReference type="ChEBI" id="CHEBI:46911"/>
        <dbReference type="ChEBI" id="CHEBI:58066"/>
        <dbReference type="ChEBI" id="CHEBI:59869"/>
        <dbReference type="EC" id="2.6.1.13"/>
    </reaction>
</comment>
<keyword evidence="4 11" id="KW-0963">Cytoplasm</keyword>
<dbReference type="HAMAP" id="MF_01689">
    <property type="entry name" value="Ornith_aminotrans_3"/>
    <property type="match status" value="1"/>
</dbReference>
<evidence type="ECO:0000256" key="3">
    <source>
        <dbReference type="ARBA" id="ARBA00012924"/>
    </source>
</evidence>
<evidence type="ECO:0000256" key="10">
    <source>
        <dbReference type="ARBA" id="ARBA00030587"/>
    </source>
</evidence>
<keyword evidence="5 11" id="KW-0032">Aminotransferase</keyword>
<comment type="pathway">
    <text evidence="2 11">Amino-acid biosynthesis; L-proline biosynthesis; L-glutamate 5-semialdehyde from L-ornithine: step 1/1.</text>
</comment>
<evidence type="ECO:0000256" key="11">
    <source>
        <dbReference type="HAMAP-Rule" id="MF_01689"/>
    </source>
</evidence>
<sequence length="413" mass="45465">MNHSMQLIRKTEQYGVQNYLPLPVVISKAKGVWVEDPEGNRYLDMLSAYSALNHGHCHPKIIGALKKQADQVTLTSRAFHNGQLALFYEKLSAYAGKQKILPMNTGAEAVETAVKAIRRWAYRRKGIPDNQAEIIVCEGNFHGRTVTVTSFSSSEAYKDGFGPFTPGFKLIPYGDIEALKSAIGPNTAAFLVEPIQGEAGIIMPPAGYLKAARELCSRHRVLLAADEIQTGFGRTGKRFACDWEDVTPDIYILGKALGGGVYPISAVAGDREVMDVFDPGSHGSTFGGNPLACAVALAALEVIEEEQLEQRSHELGSYFLGKLQTLKNPQIQDIRGRGLFIGIELSVPARPFCEKLMRSGLLCKETHENTIRFAPPLTIDRQELDWAFEQIRNVLQTDSNIPRTLPSPNLPWG</sequence>
<dbReference type="EC" id="2.6.1.13" evidence="3 11"/>
<organism evidence="12 13">
    <name type="scientific">Ferviditalea candida</name>
    <dbReference type="NCBI Taxonomy" id="3108399"/>
    <lineage>
        <taxon>Bacteria</taxon>
        <taxon>Bacillati</taxon>
        <taxon>Bacillota</taxon>
        <taxon>Bacilli</taxon>
        <taxon>Bacillales</taxon>
        <taxon>Paenibacillaceae</taxon>
        <taxon>Ferviditalea</taxon>
    </lineage>
</organism>
<evidence type="ECO:0000256" key="4">
    <source>
        <dbReference type="ARBA" id="ARBA00022490"/>
    </source>
</evidence>
<name>A0ABU5ZCT0_9BACL</name>
<dbReference type="Gene3D" id="3.40.640.10">
    <property type="entry name" value="Type I PLP-dependent aspartate aminotransferase-like (Major domain)"/>
    <property type="match status" value="1"/>
</dbReference>